<feature type="domain" description="Ketoreductase" evidence="3">
    <location>
        <begin position="10"/>
        <end position="190"/>
    </location>
</feature>
<dbReference type="AlphaFoldDB" id="A0A1F7SJ75"/>
<dbReference type="Proteomes" id="UP000178082">
    <property type="component" value="Unassembled WGS sequence"/>
</dbReference>
<accession>A0A1F7SJ75</accession>
<dbReference type="PRINTS" id="PR00081">
    <property type="entry name" value="GDHRDH"/>
</dbReference>
<comment type="caution">
    <text evidence="4">The sequence shown here is derived from an EMBL/GenBank/DDBJ whole genome shotgun (WGS) entry which is preliminary data.</text>
</comment>
<dbReference type="NCBIfam" id="NF009466">
    <property type="entry name" value="PRK12826.1-2"/>
    <property type="match status" value="1"/>
</dbReference>
<name>A0A1F7SJ75_9BACT</name>
<keyword evidence="2" id="KW-0560">Oxidoreductase</keyword>
<evidence type="ECO:0000313" key="4">
    <source>
        <dbReference type="EMBL" id="OGL53830.1"/>
    </source>
</evidence>
<evidence type="ECO:0000313" key="5">
    <source>
        <dbReference type="Proteomes" id="UP000178082"/>
    </source>
</evidence>
<evidence type="ECO:0000256" key="2">
    <source>
        <dbReference type="ARBA" id="ARBA00023002"/>
    </source>
</evidence>
<evidence type="ECO:0000256" key="1">
    <source>
        <dbReference type="ARBA" id="ARBA00006484"/>
    </source>
</evidence>
<dbReference type="Pfam" id="PF13561">
    <property type="entry name" value="adh_short_C2"/>
    <property type="match status" value="1"/>
</dbReference>
<gene>
    <name evidence="4" type="ORF">A3G31_10565</name>
</gene>
<proteinExistence type="inferred from homology"/>
<evidence type="ECO:0000259" key="3">
    <source>
        <dbReference type="SMART" id="SM00822"/>
    </source>
</evidence>
<dbReference type="Gene3D" id="3.40.50.720">
    <property type="entry name" value="NAD(P)-binding Rossmann-like Domain"/>
    <property type="match status" value="1"/>
</dbReference>
<dbReference type="STRING" id="1817883.A3G31_10565"/>
<reference evidence="4 5" key="1">
    <citation type="journal article" date="2016" name="Nat. Commun.">
        <title>Thousands of microbial genomes shed light on interconnected biogeochemical processes in an aquifer system.</title>
        <authorList>
            <person name="Anantharaman K."/>
            <person name="Brown C.T."/>
            <person name="Hug L.A."/>
            <person name="Sharon I."/>
            <person name="Castelle C.J."/>
            <person name="Probst A.J."/>
            <person name="Thomas B.C."/>
            <person name="Singh A."/>
            <person name="Wilkins M.J."/>
            <person name="Karaoz U."/>
            <person name="Brodie E.L."/>
            <person name="Williams K.H."/>
            <person name="Hubbard S.S."/>
            <person name="Banfield J.F."/>
        </authorList>
    </citation>
    <scope>NUCLEOTIDE SEQUENCE [LARGE SCALE GENOMIC DNA]</scope>
</reference>
<dbReference type="SUPFAM" id="SSF51735">
    <property type="entry name" value="NAD(P)-binding Rossmann-fold domains"/>
    <property type="match status" value="1"/>
</dbReference>
<dbReference type="GO" id="GO:0016491">
    <property type="term" value="F:oxidoreductase activity"/>
    <property type="evidence" value="ECO:0007669"/>
    <property type="project" value="UniProtKB-KW"/>
</dbReference>
<protein>
    <submittedName>
        <fullName evidence="4">3-ketoacyl-ACP reductase</fullName>
    </submittedName>
</protein>
<dbReference type="InterPro" id="IPR057326">
    <property type="entry name" value="KR_dom"/>
</dbReference>
<dbReference type="FunFam" id="3.40.50.720:FF:000173">
    <property type="entry name" value="3-oxoacyl-[acyl-carrier protein] reductase"/>
    <property type="match status" value="1"/>
</dbReference>
<dbReference type="PANTHER" id="PTHR42879">
    <property type="entry name" value="3-OXOACYL-(ACYL-CARRIER-PROTEIN) REDUCTASE"/>
    <property type="match status" value="1"/>
</dbReference>
<dbReference type="EMBL" id="MGDI01000020">
    <property type="protein sequence ID" value="OGL53830.1"/>
    <property type="molecule type" value="Genomic_DNA"/>
</dbReference>
<dbReference type="PRINTS" id="PR00080">
    <property type="entry name" value="SDRFAMILY"/>
</dbReference>
<dbReference type="InterPro" id="IPR050259">
    <property type="entry name" value="SDR"/>
</dbReference>
<dbReference type="PANTHER" id="PTHR42879:SF2">
    <property type="entry name" value="3-OXOACYL-[ACYL-CARRIER-PROTEIN] REDUCTASE FABG"/>
    <property type="match status" value="1"/>
</dbReference>
<dbReference type="PROSITE" id="PS00061">
    <property type="entry name" value="ADH_SHORT"/>
    <property type="match status" value="1"/>
</dbReference>
<comment type="similarity">
    <text evidence="1">Belongs to the short-chain dehydrogenases/reductases (SDR) family.</text>
</comment>
<dbReference type="SMART" id="SM00822">
    <property type="entry name" value="PKS_KR"/>
    <property type="match status" value="1"/>
</dbReference>
<dbReference type="InterPro" id="IPR002347">
    <property type="entry name" value="SDR_fam"/>
</dbReference>
<dbReference type="NCBIfam" id="NF005559">
    <property type="entry name" value="PRK07231.1"/>
    <property type="match status" value="1"/>
</dbReference>
<dbReference type="InterPro" id="IPR036291">
    <property type="entry name" value="NAD(P)-bd_dom_sf"/>
</dbReference>
<organism evidence="4 5">
    <name type="scientific">Candidatus Schekmanbacteria bacterium RIFCSPLOWO2_12_FULL_38_15</name>
    <dbReference type="NCBI Taxonomy" id="1817883"/>
    <lineage>
        <taxon>Bacteria</taxon>
        <taxon>Candidatus Schekmaniibacteriota</taxon>
    </lineage>
</organism>
<sequence>MKKNWALEGKIVLVTGSSRGIGCAIAIAAARAGADIVITYNKQADRAESVTAEIRGLGGEALSLQVDVSSRASVQKMISHVLEAFGHIDVLVNNAGILQQKPFLEITDEDWERMMDINLKGAFICSQEVFPVMQKQGKGIIINIASSGGQLGGPLAVHYSASKAGMICLTKSLARIGAPYSIRVNCIAPGLIDTDMTQGEIHSQTGREKIGQIPMQRIGTVNDVAHLCLFLASEASSYMTGQTVNVNGGLFMG</sequence>
<dbReference type="InterPro" id="IPR020904">
    <property type="entry name" value="Sc_DH/Rdtase_CS"/>
</dbReference>
<dbReference type="GO" id="GO:0032787">
    <property type="term" value="P:monocarboxylic acid metabolic process"/>
    <property type="evidence" value="ECO:0007669"/>
    <property type="project" value="UniProtKB-ARBA"/>
</dbReference>